<feature type="transmembrane region" description="Helical" evidence="1">
    <location>
        <begin position="149"/>
        <end position="179"/>
    </location>
</feature>
<dbReference type="RefSeq" id="WP_044525353.1">
    <property type="nucleotide sequence ID" value="NZ_CP009440.1"/>
</dbReference>
<evidence type="ECO:0000256" key="1">
    <source>
        <dbReference type="SAM" id="Phobius"/>
    </source>
</evidence>
<keyword evidence="1" id="KW-0472">Membrane</keyword>
<name>A0A0B6D3V1_9GAMM</name>
<feature type="transmembrane region" description="Helical" evidence="1">
    <location>
        <begin position="101"/>
        <end position="122"/>
    </location>
</feature>
<dbReference type="InterPro" id="IPR038731">
    <property type="entry name" value="RgtA/B/C-like"/>
</dbReference>
<dbReference type="KEGG" id="fpz:LA55_29"/>
<dbReference type="AlphaFoldDB" id="A0A0B6D3V1"/>
<evidence type="ECO:0000259" key="2">
    <source>
        <dbReference type="Pfam" id="PF13231"/>
    </source>
</evidence>
<feature type="transmembrane region" description="Helical" evidence="1">
    <location>
        <begin position="332"/>
        <end position="352"/>
    </location>
</feature>
<gene>
    <name evidence="3" type="ORF">LA55_29</name>
</gene>
<dbReference type="GO" id="GO:0016757">
    <property type="term" value="F:glycosyltransferase activity"/>
    <property type="evidence" value="ECO:0007669"/>
    <property type="project" value="UniProtKB-KW"/>
</dbReference>
<accession>A0A0B6D3V1</accession>
<feature type="transmembrane region" description="Helical" evidence="1">
    <location>
        <begin position="235"/>
        <end position="258"/>
    </location>
</feature>
<keyword evidence="1" id="KW-1133">Transmembrane helix</keyword>
<reference evidence="3 4" key="1">
    <citation type="journal article" date="2015" name="Genome Announc.">
        <title>Genome sequencing of 18 francisella strains to aid in assay development and testing.</title>
        <authorList>
            <person name="Johnson S.L."/>
            <person name="Daligault H.E."/>
            <person name="Davenport K.W."/>
            <person name="Coyne S.R."/>
            <person name="Frey K.G."/>
            <person name="Koroleva G.I."/>
            <person name="Broomall S.M."/>
            <person name="Bishop-Lilly K.A."/>
            <person name="Bruce D.C."/>
            <person name="Chertkov O."/>
            <person name="Freitas T."/>
            <person name="Jaissle J."/>
            <person name="Ladner J.T."/>
            <person name="Rosenzweig C.N."/>
            <person name="Gibbons H.S."/>
            <person name="Palacios G.F."/>
            <person name="Redden C.L."/>
            <person name="Xu Y."/>
            <person name="Minogue T.D."/>
            <person name="Chain P.S."/>
        </authorList>
    </citation>
    <scope>NUCLEOTIDE SEQUENCE [LARGE SCALE GENOMIC DNA]</scope>
    <source>
        <strain evidence="3 4">GA01-2794</strain>
    </source>
</reference>
<feature type="domain" description="Glycosyltransferase RgtA/B/C/D-like" evidence="2">
    <location>
        <begin position="51"/>
        <end position="204"/>
    </location>
</feature>
<feature type="transmembrane region" description="Helical" evidence="1">
    <location>
        <begin position="191"/>
        <end position="215"/>
    </location>
</feature>
<sequence>MKKIFPLVLFVILYLLIWDGLTLLIHSPYSISPDTAENIMWGMHPSLMYDKHPGLGALFLRPFVLLFSPLLANLLATSICIVVTWLYVYKIMRLCFEHKEAIFITLLSLLSFFYMGEFFLQYNQNIILLPFWTASAYFFIKAINMNRTIYWLLTALIVALAVYAKFQIAIVAVAMLAYLIFNYKACYSKNILLSAIFGFVLLIPGMVSLYELNFITIHYAAARVAEPNSSMLFNIFNGLFDSIFQLLNFAVAIVILVYLAFRKNIIRVYSKLSNNQKAIVYIGVTPYIIFCLLEMFNGALPTEWLVCATALFIPAMYILFRLKTTNISLYKIAVFGLVVNLIYFIAFNISTFTNNKIEHNNIGNGIAVVADNLIKDNHLAYPEYASGSWDYGLYLTVFMREHPKFVRQWYKLDSRGSMVMVFPGCGGEYAYIDNDIKTLGYTVIYKKCQNVQLIDKIKPQERPFTFYFVEK</sequence>
<evidence type="ECO:0000313" key="4">
    <source>
        <dbReference type="Proteomes" id="UP000031830"/>
    </source>
</evidence>
<keyword evidence="3" id="KW-0808">Transferase</keyword>
<feature type="transmembrane region" description="Helical" evidence="1">
    <location>
        <begin position="302"/>
        <end position="320"/>
    </location>
</feature>
<keyword evidence="1" id="KW-0812">Transmembrane</keyword>
<feature type="transmembrane region" description="Helical" evidence="1">
    <location>
        <begin position="278"/>
        <end position="296"/>
    </location>
</feature>
<dbReference type="Pfam" id="PF13231">
    <property type="entry name" value="PMT_2"/>
    <property type="match status" value="1"/>
</dbReference>
<dbReference type="Proteomes" id="UP000031830">
    <property type="component" value="Chromosome"/>
</dbReference>
<dbReference type="STRING" id="28110.KU46_570"/>
<organism evidence="3 4">
    <name type="scientific">Francisella philomiragia</name>
    <dbReference type="NCBI Taxonomy" id="28110"/>
    <lineage>
        <taxon>Bacteria</taxon>
        <taxon>Pseudomonadati</taxon>
        <taxon>Pseudomonadota</taxon>
        <taxon>Gammaproteobacteria</taxon>
        <taxon>Thiotrichales</taxon>
        <taxon>Francisellaceae</taxon>
        <taxon>Francisella</taxon>
    </lineage>
</organism>
<dbReference type="OrthoDB" id="108054at2"/>
<dbReference type="EMBL" id="CP009440">
    <property type="protein sequence ID" value="AJI53551.1"/>
    <property type="molecule type" value="Genomic_DNA"/>
</dbReference>
<keyword evidence="3" id="KW-0328">Glycosyltransferase</keyword>
<protein>
    <submittedName>
        <fullName evidence="3">Dolichyl-phosphate-mannose-mannosyltransferase family protein</fullName>
    </submittedName>
</protein>
<proteinExistence type="predicted"/>
<evidence type="ECO:0000313" key="3">
    <source>
        <dbReference type="EMBL" id="AJI53551.1"/>
    </source>
</evidence>
<feature type="transmembrane region" description="Helical" evidence="1">
    <location>
        <begin position="60"/>
        <end position="89"/>
    </location>
</feature>